<keyword evidence="2" id="KW-1185">Reference proteome</keyword>
<gene>
    <name evidence="1" type="ORF">SAMN04489737_0578</name>
</gene>
<dbReference type="EMBL" id="LT629804">
    <property type="protein sequence ID" value="SDU78695.1"/>
    <property type="molecule type" value="Genomic_DNA"/>
</dbReference>
<dbReference type="Proteomes" id="UP000214355">
    <property type="component" value="Chromosome I"/>
</dbReference>
<organism evidence="1 2">
    <name type="scientific">Arcanobacterium phocae</name>
    <dbReference type="NCBI Taxonomy" id="131112"/>
    <lineage>
        <taxon>Bacteria</taxon>
        <taxon>Bacillati</taxon>
        <taxon>Actinomycetota</taxon>
        <taxon>Actinomycetes</taxon>
        <taxon>Actinomycetales</taxon>
        <taxon>Actinomycetaceae</taxon>
        <taxon>Arcanobacterium</taxon>
    </lineage>
</organism>
<protein>
    <submittedName>
        <fullName evidence="1">Uncharacterized protein</fullName>
    </submittedName>
</protein>
<name>A0A1H2LD82_9ACTO</name>
<dbReference type="AlphaFoldDB" id="A0A1H2LD82"/>
<dbReference type="GeneID" id="65344323"/>
<proteinExistence type="predicted"/>
<sequence length="110" mass="12035">MTTTEPTQPREELRALLPDNLDEYNYNADTRCPDGHAYSVCGLKYFGLIALGYVAHASGNGGELCPVDITIDNGESLDGDYLVKHAEDVSQAAMFLKATTGARVRRQRDV</sequence>
<evidence type="ECO:0000313" key="2">
    <source>
        <dbReference type="Proteomes" id="UP000214355"/>
    </source>
</evidence>
<reference evidence="2" key="1">
    <citation type="submission" date="2016-10" db="EMBL/GenBank/DDBJ databases">
        <authorList>
            <person name="Varghese N."/>
            <person name="Submissions S."/>
        </authorList>
    </citation>
    <scope>NUCLEOTIDE SEQUENCE [LARGE SCALE GENOMIC DNA]</scope>
    <source>
        <strain evidence="2">DSM 10002</strain>
    </source>
</reference>
<dbReference type="STRING" id="131112.SAMN04489737_0578"/>
<accession>A0A1H2LD82</accession>
<evidence type="ECO:0000313" key="1">
    <source>
        <dbReference type="EMBL" id="SDU78695.1"/>
    </source>
</evidence>
<dbReference type="RefSeq" id="WP_091279687.1">
    <property type="nucleotide sequence ID" value="NZ_LT629804.1"/>
</dbReference>